<dbReference type="RefSeq" id="WP_155639661.1">
    <property type="nucleotide sequence ID" value="NZ_KQ956806.1"/>
</dbReference>
<evidence type="ECO:0000313" key="1">
    <source>
        <dbReference type="EMBL" id="KXA19134.1"/>
    </source>
</evidence>
<dbReference type="AlphaFoldDB" id="A0A133NS56"/>
<proteinExistence type="predicted"/>
<dbReference type="Proteomes" id="UP000070558">
    <property type="component" value="Unassembled WGS sequence"/>
</dbReference>
<reference evidence="1 2" key="1">
    <citation type="submission" date="2016-01" db="EMBL/GenBank/DDBJ databases">
        <authorList>
            <person name="Oliw E.H."/>
        </authorList>
    </citation>
    <scope>NUCLEOTIDE SEQUENCE [LARGE SCALE GENOMIC DNA]</scope>
    <source>
        <strain evidence="1 2">GED7760B</strain>
    </source>
</reference>
<dbReference type="PATRIC" id="fig|2702.99.peg.199"/>
<protein>
    <submittedName>
        <fullName evidence="1">Uncharacterized protein</fullName>
    </submittedName>
</protein>
<sequence>MKDINESRYYGKRSLHGKFDLKDKPSSDVLKVPGINKTGNVAIGYKKK</sequence>
<gene>
    <name evidence="1" type="ORF">HMPREF3216_00199</name>
</gene>
<evidence type="ECO:0000313" key="2">
    <source>
        <dbReference type="Proteomes" id="UP000070558"/>
    </source>
</evidence>
<dbReference type="OrthoDB" id="3243129at2"/>
<dbReference type="EMBL" id="LRQA01000013">
    <property type="protein sequence ID" value="KXA19134.1"/>
    <property type="molecule type" value="Genomic_DNA"/>
</dbReference>
<accession>A0A133NS56</accession>
<name>A0A133NS56_GARVA</name>
<comment type="caution">
    <text evidence="1">The sequence shown here is derived from an EMBL/GenBank/DDBJ whole genome shotgun (WGS) entry which is preliminary data.</text>
</comment>
<organism evidence="1 2">
    <name type="scientific">Gardnerella vaginalis</name>
    <dbReference type="NCBI Taxonomy" id="2702"/>
    <lineage>
        <taxon>Bacteria</taxon>
        <taxon>Bacillati</taxon>
        <taxon>Actinomycetota</taxon>
        <taxon>Actinomycetes</taxon>
        <taxon>Bifidobacteriales</taxon>
        <taxon>Bifidobacteriaceae</taxon>
        <taxon>Gardnerella</taxon>
    </lineage>
</organism>